<evidence type="ECO:0000313" key="3">
    <source>
        <dbReference type="EMBL" id="HIZ64615.1"/>
    </source>
</evidence>
<keyword evidence="2" id="KW-0175">Coiled coil</keyword>
<dbReference type="SUPFAM" id="SSF140453">
    <property type="entry name" value="EsxAB dimer-like"/>
    <property type="match status" value="1"/>
</dbReference>
<dbReference type="InterPro" id="IPR036689">
    <property type="entry name" value="ESAT-6-like_sf"/>
</dbReference>
<evidence type="ECO:0000256" key="2">
    <source>
        <dbReference type="SAM" id="Coils"/>
    </source>
</evidence>
<evidence type="ECO:0000313" key="4">
    <source>
        <dbReference type="Proteomes" id="UP000824056"/>
    </source>
</evidence>
<reference evidence="3" key="2">
    <citation type="submission" date="2021-04" db="EMBL/GenBank/DDBJ databases">
        <authorList>
            <person name="Gilroy R."/>
        </authorList>
    </citation>
    <scope>NUCLEOTIDE SEQUENCE</scope>
    <source>
        <strain evidence="3">1068</strain>
    </source>
</reference>
<dbReference type="NCBIfam" id="TIGR03930">
    <property type="entry name" value="WXG100_ESAT6"/>
    <property type="match status" value="1"/>
</dbReference>
<comment type="caution">
    <text evidence="3">The sequence shown here is derived from an EMBL/GenBank/DDBJ whole genome shotgun (WGS) entry which is preliminary data.</text>
</comment>
<dbReference type="Gene3D" id="1.10.287.1060">
    <property type="entry name" value="ESAT-6-like"/>
    <property type="match status" value="1"/>
</dbReference>
<gene>
    <name evidence="3" type="ORF">H9809_01720</name>
</gene>
<evidence type="ECO:0000256" key="1">
    <source>
        <dbReference type="RuleBase" id="RU362001"/>
    </source>
</evidence>
<dbReference type="EMBL" id="DXBG01000035">
    <property type="protein sequence ID" value="HIZ64615.1"/>
    <property type="molecule type" value="Genomic_DNA"/>
</dbReference>
<name>A0A9D2FQF3_9FIRM</name>
<dbReference type="Proteomes" id="UP000824056">
    <property type="component" value="Unassembled WGS sequence"/>
</dbReference>
<dbReference type="AlphaFoldDB" id="A0A9D2FQF3"/>
<sequence>MEGILKVDSQQLVQTASEFSGKAGTVGNLTSEMTNLVTGLAAAWEGEASSAYVAKFKGLDDDIQMMVRMIQEHSADLEEMARAYEEAENQNMEEISTLSSDVIV</sequence>
<feature type="coiled-coil region" evidence="2">
    <location>
        <begin position="70"/>
        <end position="97"/>
    </location>
</feature>
<dbReference type="Pfam" id="PF06013">
    <property type="entry name" value="WXG100"/>
    <property type="match status" value="1"/>
</dbReference>
<accession>A0A9D2FQF3</accession>
<dbReference type="InterPro" id="IPR010310">
    <property type="entry name" value="T7SS_ESAT-6-like"/>
</dbReference>
<reference evidence="3" key="1">
    <citation type="journal article" date="2021" name="PeerJ">
        <title>Extensive microbial diversity within the chicken gut microbiome revealed by metagenomics and culture.</title>
        <authorList>
            <person name="Gilroy R."/>
            <person name="Ravi A."/>
            <person name="Getino M."/>
            <person name="Pursley I."/>
            <person name="Horton D.L."/>
            <person name="Alikhan N.F."/>
            <person name="Baker D."/>
            <person name="Gharbi K."/>
            <person name="Hall N."/>
            <person name="Watson M."/>
            <person name="Adriaenssens E.M."/>
            <person name="Foster-Nyarko E."/>
            <person name="Jarju S."/>
            <person name="Secka A."/>
            <person name="Antonio M."/>
            <person name="Oren A."/>
            <person name="Chaudhuri R.R."/>
            <person name="La Ragione R."/>
            <person name="Hildebrand F."/>
            <person name="Pallen M.J."/>
        </authorList>
    </citation>
    <scope>NUCLEOTIDE SEQUENCE</scope>
    <source>
        <strain evidence="3">1068</strain>
    </source>
</reference>
<protein>
    <recommendedName>
        <fullName evidence="1">ESAT-6-like protein</fullName>
    </recommendedName>
</protein>
<comment type="similarity">
    <text evidence="1">Belongs to the WXG100 family.</text>
</comment>
<proteinExistence type="inferred from homology"/>
<organism evidence="3 4">
    <name type="scientific">Candidatus Blautia pullicola</name>
    <dbReference type="NCBI Taxonomy" id="2838498"/>
    <lineage>
        <taxon>Bacteria</taxon>
        <taxon>Bacillati</taxon>
        <taxon>Bacillota</taxon>
        <taxon>Clostridia</taxon>
        <taxon>Lachnospirales</taxon>
        <taxon>Lachnospiraceae</taxon>
        <taxon>Blautia</taxon>
    </lineage>
</organism>